<dbReference type="AlphaFoldDB" id="A0A856MEV5"/>
<organism evidence="3 4">
    <name type="scientific">Brasilonema sennae CENA114</name>
    <dbReference type="NCBI Taxonomy" id="415709"/>
    <lineage>
        <taxon>Bacteria</taxon>
        <taxon>Bacillati</taxon>
        <taxon>Cyanobacteriota</taxon>
        <taxon>Cyanophyceae</taxon>
        <taxon>Nostocales</taxon>
        <taxon>Scytonemataceae</taxon>
        <taxon>Brasilonema</taxon>
        <taxon>Bromeliae group (in: Brasilonema)</taxon>
    </lineage>
</organism>
<proteinExistence type="inferred from homology"/>
<dbReference type="RefSeq" id="WP_171976006.1">
    <property type="nucleotide sequence ID" value="NZ_CAWOXK010000001.1"/>
</dbReference>
<dbReference type="EMBL" id="CP030118">
    <property type="protein sequence ID" value="QDL08191.1"/>
    <property type="molecule type" value="Genomic_DNA"/>
</dbReference>
<name>A0A856MEV5_9CYAN</name>
<dbReference type="KEGG" id="bsen:DP114_10015"/>
<evidence type="ECO:0000256" key="2">
    <source>
        <dbReference type="ARBA" id="ARBA00022649"/>
    </source>
</evidence>
<protein>
    <submittedName>
        <fullName evidence="3">MazF family transcriptional regulator</fullName>
    </submittedName>
</protein>
<dbReference type="GO" id="GO:0003677">
    <property type="term" value="F:DNA binding"/>
    <property type="evidence" value="ECO:0007669"/>
    <property type="project" value="InterPro"/>
</dbReference>
<dbReference type="InterPro" id="IPR003477">
    <property type="entry name" value="PemK-like"/>
</dbReference>
<evidence type="ECO:0000313" key="3">
    <source>
        <dbReference type="EMBL" id="QDL08191.1"/>
    </source>
</evidence>
<comment type="similarity">
    <text evidence="1">Belongs to the PemK/MazF family.</text>
</comment>
<keyword evidence="2" id="KW-1277">Toxin-antitoxin system</keyword>
<dbReference type="InterPro" id="IPR011067">
    <property type="entry name" value="Plasmid_toxin/cell-grow_inhib"/>
</dbReference>
<dbReference type="Pfam" id="PF02452">
    <property type="entry name" value="PemK_toxin"/>
    <property type="match status" value="1"/>
</dbReference>
<gene>
    <name evidence="3" type="ORF">DP114_10015</name>
</gene>
<dbReference type="Proteomes" id="UP000503129">
    <property type="component" value="Chromosome"/>
</dbReference>
<evidence type="ECO:0000256" key="1">
    <source>
        <dbReference type="ARBA" id="ARBA00007521"/>
    </source>
</evidence>
<evidence type="ECO:0000313" key="4">
    <source>
        <dbReference type="Proteomes" id="UP000503129"/>
    </source>
</evidence>
<dbReference type="Gene3D" id="2.30.30.110">
    <property type="match status" value="1"/>
</dbReference>
<accession>A0A856MEV5</accession>
<sequence>MPSYSKNDIILVRYPFSDLSSSKVRPAVVVNAPHVSQDIIITPLTSKTGSLLEGEFVLSDWAAAGLNVLTAVKRGLYTVHESLIVTTIGKLANSDVEQLEQSLRSWLGLL</sequence>
<keyword evidence="4" id="KW-1185">Reference proteome</keyword>
<dbReference type="SUPFAM" id="SSF50118">
    <property type="entry name" value="Cell growth inhibitor/plasmid maintenance toxic component"/>
    <property type="match status" value="1"/>
</dbReference>
<reference evidence="3 4" key="1">
    <citation type="submission" date="2018-06" db="EMBL/GenBank/DDBJ databases">
        <title>Comparative genomics of Brasilonema spp. strains.</title>
        <authorList>
            <person name="Alvarenga D.O."/>
            <person name="Fiore M.F."/>
            <person name="Varani A.M."/>
        </authorList>
    </citation>
    <scope>NUCLEOTIDE SEQUENCE [LARGE SCALE GENOMIC DNA]</scope>
    <source>
        <strain evidence="3 4">CENA114</strain>
    </source>
</reference>